<evidence type="ECO:0000313" key="2">
    <source>
        <dbReference type="Proteomes" id="UP001519921"/>
    </source>
</evidence>
<organism evidence="1 2">
    <name type="scientific">Clostridium weizhouense</name>
    <dbReference type="NCBI Taxonomy" id="2859781"/>
    <lineage>
        <taxon>Bacteria</taxon>
        <taxon>Bacillati</taxon>
        <taxon>Bacillota</taxon>
        <taxon>Clostridia</taxon>
        <taxon>Eubacteriales</taxon>
        <taxon>Clostridiaceae</taxon>
        <taxon>Clostridium</taxon>
    </lineage>
</organism>
<comment type="caution">
    <text evidence="1">The sequence shown here is derived from an EMBL/GenBank/DDBJ whole genome shotgun (WGS) entry which is preliminary data.</text>
</comment>
<protein>
    <submittedName>
        <fullName evidence="1">Uncharacterized protein</fullName>
    </submittedName>
</protein>
<reference evidence="1 2" key="1">
    <citation type="submission" date="2021-07" db="EMBL/GenBank/DDBJ databases">
        <title>Clostridium weizhouense sp. nov., an anaerobic bacterium isolated from activated sludge of Petroleum wastewater.</title>
        <authorList>
            <person name="Li Q."/>
        </authorList>
    </citation>
    <scope>NUCLEOTIDE SEQUENCE [LARGE SCALE GENOMIC DNA]</scope>
    <source>
        <strain evidence="1 2">YB-6</strain>
    </source>
</reference>
<name>A0ABS7AR59_9CLOT</name>
<accession>A0ABS7AR59</accession>
<dbReference type="EMBL" id="JAHXPT010000011">
    <property type="protein sequence ID" value="MBW6411160.1"/>
    <property type="molecule type" value="Genomic_DNA"/>
</dbReference>
<dbReference type="Proteomes" id="UP001519921">
    <property type="component" value="Unassembled WGS sequence"/>
</dbReference>
<gene>
    <name evidence="1" type="ORF">KYD98_13780</name>
</gene>
<keyword evidence="2" id="KW-1185">Reference proteome</keyword>
<proteinExistence type="predicted"/>
<dbReference type="RefSeq" id="WP_219780622.1">
    <property type="nucleotide sequence ID" value="NZ_JAHXPT010000011.1"/>
</dbReference>
<evidence type="ECO:0000313" key="1">
    <source>
        <dbReference type="EMBL" id="MBW6411160.1"/>
    </source>
</evidence>
<sequence length="273" mass="32056">MKTIFYVSLKNEPIYNKYTYLNRIVDKIKIKKNKDIYIKELDICINRVQIPANVNKNAYSDNISKALKRYCNKDVYLSLNGNRMYDLRFMTKFQKDIISYSIVQSIRIILTNMNKSIKSANILIDVDDKQFIRSLLEELAKECRNVVLLTKDLNKIDKIREHIMSNYGLAIEVVYKEEAIKDIDFIITSKDNEYSCPNVWYINNCFISKQKGIHVNNILYKVPWNISLKNMPPQLIGALVKKERNKTISEILNSNEITLESIRNNNIEIDLVR</sequence>